<dbReference type="OrthoDB" id="431378at2759"/>
<evidence type="ECO:0000313" key="3">
    <source>
        <dbReference type="EMBL" id="KAB8068989.1"/>
    </source>
</evidence>
<dbReference type="InterPro" id="IPR004177">
    <property type="entry name" value="DDHD_dom"/>
</dbReference>
<dbReference type="PANTHER" id="PTHR23509">
    <property type="entry name" value="PA-PL1 PHOSPHOLIPASE FAMILY"/>
    <property type="match status" value="1"/>
</dbReference>
<accession>A0A5N5WL24</accession>
<dbReference type="InterPro" id="IPR058055">
    <property type="entry name" value="PA-PLA1"/>
</dbReference>
<dbReference type="InterPro" id="IPR055555">
    <property type="entry name" value="PA-PLA1_DUF7131"/>
</dbReference>
<keyword evidence="4" id="KW-1185">Reference proteome</keyword>
<feature type="compositionally biased region" description="Basic and acidic residues" evidence="1">
    <location>
        <begin position="376"/>
        <end position="397"/>
    </location>
</feature>
<reference evidence="3 4" key="1">
    <citation type="submission" date="2019-04" db="EMBL/GenBank/DDBJ databases">
        <title>Friends and foes A comparative genomics study of 23 Aspergillus species from section Flavi.</title>
        <authorList>
            <consortium name="DOE Joint Genome Institute"/>
            <person name="Kjaerbolling I."/>
            <person name="Vesth T."/>
            <person name="Frisvad J.C."/>
            <person name="Nybo J.L."/>
            <person name="Theobald S."/>
            <person name="Kildgaard S."/>
            <person name="Isbrandt T."/>
            <person name="Kuo A."/>
            <person name="Sato A."/>
            <person name="Lyhne E.K."/>
            <person name="Kogle M.E."/>
            <person name="Wiebenga A."/>
            <person name="Kun R.S."/>
            <person name="Lubbers R.J."/>
            <person name="Makela M.R."/>
            <person name="Barry K."/>
            <person name="Chovatia M."/>
            <person name="Clum A."/>
            <person name="Daum C."/>
            <person name="Haridas S."/>
            <person name="He G."/>
            <person name="LaButti K."/>
            <person name="Lipzen A."/>
            <person name="Mondo S."/>
            <person name="Riley R."/>
            <person name="Salamov A."/>
            <person name="Simmons B.A."/>
            <person name="Magnuson J.K."/>
            <person name="Henrissat B."/>
            <person name="Mortensen U.H."/>
            <person name="Larsen T.O."/>
            <person name="Devries R.P."/>
            <person name="Grigoriev I.V."/>
            <person name="Machida M."/>
            <person name="Baker S.E."/>
            <person name="Andersen M.R."/>
        </authorList>
    </citation>
    <scope>NUCLEOTIDE SEQUENCE [LARGE SCALE GENOMIC DNA]</scope>
    <source>
        <strain evidence="3 4">CBS 151.66</strain>
    </source>
</reference>
<dbReference type="PANTHER" id="PTHR23509:SF10">
    <property type="entry name" value="LD21067P"/>
    <property type="match status" value="1"/>
</dbReference>
<evidence type="ECO:0000313" key="4">
    <source>
        <dbReference type="Proteomes" id="UP000326565"/>
    </source>
</evidence>
<feature type="compositionally biased region" description="Basic residues" evidence="1">
    <location>
        <begin position="49"/>
        <end position="58"/>
    </location>
</feature>
<dbReference type="GO" id="GO:0004620">
    <property type="term" value="F:phospholipase activity"/>
    <property type="evidence" value="ECO:0007669"/>
    <property type="project" value="TreeGrafter"/>
</dbReference>
<feature type="region of interest" description="Disordered" evidence="1">
    <location>
        <begin position="364"/>
        <end position="397"/>
    </location>
</feature>
<dbReference type="InterPro" id="IPR057826">
    <property type="entry name" value="WWE_C20G8.02"/>
</dbReference>
<feature type="compositionally biased region" description="Basic and acidic residues" evidence="1">
    <location>
        <begin position="818"/>
        <end position="840"/>
    </location>
</feature>
<dbReference type="GO" id="GO:0046872">
    <property type="term" value="F:metal ion binding"/>
    <property type="evidence" value="ECO:0007669"/>
    <property type="project" value="InterPro"/>
</dbReference>
<name>A0A5N5WL24_9EURO</name>
<protein>
    <submittedName>
        <fullName evidence="3">DDHD domain-containing protein</fullName>
    </submittedName>
</protein>
<feature type="compositionally biased region" description="Polar residues" evidence="1">
    <location>
        <begin position="17"/>
        <end position="26"/>
    </location>
</feature>
<dbReference type="SMART" id="SM01127">
    <property type="entry name" value="DDHD"/>
    <property type="match status" value="1"/>
</dbReference>
<dbReference type="Pfam" id="PF02862">
    <property type="entry name" value="DDHD"/>
    <property type="match status" value="1"/>
</dbReference>
<organism evidence="3 4">
    <name type="scientific">Aspergillus leporis</name>
    <dbReference type="NCBI Taxonomy" id="41062"/>
    <lineage>
        <taxon>Eukaryota</taxon>
        <taxon>Fungi</taxon>
        <taxon>Dikarya</taxon>
        <taxon>Ascomycota</taxon>
        <taxon>Pezizomycotina</taxon>
        <taxon>Eurotiomycetes</taxon>
        <taxon>Eurotiomycetidae</taxon>
        <taxon>Eurotiales</taxon>
        <taxon>Aspergillaceae</taxon>
        <taxon>Aspergillus</taxon>
        <taxon>Aspergillus subgen. Circumdati</taxon>
    </lineage>
</organism>
<feature type="region of interest" description="Disordered" evidence="1">
    <location>
        <begin position="283"/>
        <end position="332"/>
    </location>
</feature>
<dbReference type="Proteomes" id="UP000326565">
    <property type="component" value="Unassembled WGS sequence"/>
</dbReference>
<feature type="region of interest" description="Disordered" evidence="1">
    <location>
        <begin position="814"/>
        <end position="840"/>
    </location>
</feature>
<feature type="region of interest" description="Disordered" evidence="1">
    <location>
        <begin position="1"/>
        <end position="60"/>
    </location>
</feature>
<gene>
    <name evidence="3" type="ORF">BDV29DRAFT_60463</name>
</gene>
<dbReference type="PROSITE" id="PS51043">
    <property type="entry name" value="DDHD"/>
    <property type="match status" value="1"/>
</dbReference>
<dbReference type="EMBL" id="ML732362">
    <property type="protein sequence ID" value="KAB8068989.1"/>
    <property type="molecule type" value="Genomic_DNA"/>
</dbReference>
<dbReference type="GO" id="GO:0005737">
    <property type="term" value="C:cytoplasm"/>
    <property type="evidence" value="ECO:0007669"/>
    <property type="project" value="TreeGrafter"/>
</dbReference>
<dbReference type="Pfam" id="PF23463">
    <property type="entry name" value="WWE_2"/>
    <property type="match status" value="1"/>
</dbReference>
<feature type="domain" description="DDHD" evidence="2">
    <location>
        <begin position="608"/>
        <end position="898"/>
    </location>
</feature>
<sequence length="906" mass="101028">MSKESQKGTFLGAISPWNVSRSTTPLPTGDCNDRPDVLQRSQGQDHTITHRHRLSPRRYPKDCPPLRARWFYAVDSPKRKPTLLEQKGDAAKPLPAPKKFVPFSYKDSQSIEVAFQNIFDVKDERGGNQSHQHTGKAQEITKVSVNEDYLFDVDVEQRELSPVYWVGPVYEVRRGTWFVQDGSTIKPCEENLATQLEEGYLKVRPWRFKEIQEPSTPLSRTENAEHISPIPTYESHNYRLFGAYMNSIVAYQDSSTALLTNDDFMSRVSTTVYQKLGGVPGTKLVRGFSETKRQKEASDPKNLNRKSTQGTAGTPPEARSLDPQGGPRLTECMEPGVAHAQDSQGNSMTDMNQRSTLERQVSSLAGELQDTAEIEEQARRQEEKEMEDSRQTDGDDREREIDHLVLVTHGIGQRLGLRLESINFIHDVNVLRKTMKNVYKASPDLQALNSAFADKNENCRVQVLPVCWRHLLDFPYRGVRQDRKELDLADADNFEDDIYPGLADITLNSVPGVRNLISDLAMDVLLYQSAYCEHISTIVKQESNRILEIFKKRNPSFRGSVSLCGHSLGSAILFDILCREKSGTSPYEPSNSLGQTGMSPESLGDRQLDFDCKELFCLGSPIALFQMLKGKTIAGRSMSDGKAHKIPVGSTSTISSDNSSHASAGVAFNDDHAHASSPKCEQLYNIFHPSDPVSYRIEPLISPAMSSLRPQPLPSVKKSLWTASGQSLSIIGSRVGQSMGSLWSNFTSGVASSLLNRSLGLNSEDIPPQSSSNSATQSQPLLTTGTESMHRLHGRHPTLIDSDLETLYEGFQKANGSRRKDASDSANGDAREHQENEERMKKIRVEDAKVRSLNSNGRVDYSIQEGAFDISLIASIASHLTYWADEDVNHFMLSQMLSRRSPSRQA</sequence>
<evidence type="ECO:0000259" key="2">
    <source>
        <dbReference type="PROSITE" id="PS51043"/>
    </source>
</evidence>
<feature type="compositionally biased region" description="Basic and acidic residues" evidence="1">
    <location>
        <begin position="289"/>
        <end position="299"/>
    </location>
</feature>
<dbReference type="Pfam" id="PF23465">
    <property type="entry name" value="DUF7131"/>
    <property type="match status" value="1"/>
</dbReference>
<dbReference type="AlphaFoldDB" id="A0A5N5WL24"/>
<proteinExistence type="predicted"/>
<evidence type="ECO:0000256" key="1">
    <source>
        <dbReference type="SAM" id="MobiDB-lite"/>
    </source>
</evidence>